<feature type="domain" description="Type II secretion system protein GspF" evidence="9">
    <location>
        <begin position="1"/>
        <end position="43"/>
    </location>
</feature>
<dbReference type="InterPro" id="IPR042094">
    <property type="entry name" value="T2SS_GspF_sf"/>
</dbReference>
<dbReference type="AlphaFoldDB" id="A0A382PBI7"/>
<evidence type="ECO:0000256" key="1">
    <source>
        <dbReference type="ARBA" id="ARBA00004651"/>
    </source>
</evidence>
<comment type="similarity">
    <text evidence="2">Belongs to the GSP F family.</text>
</comment>
<keyword evidence="3" id="KW-0813">Transport</keyword>
<gene>
    <name evidence="10" type="ORF">METZ01_LOCUS322952</name>
</gene>
<evidence type="ECO:0000259" key="9">
    <source>
        <dbReference type="Pfam" id="PF00482"/>
    </source>
</evidence>
<dbReference type="GO" id="GO:0005886">
    <property type="term" value="C:plasma membrane"/>
    <property type="evidence" value="ECO:0007669"/>
    <property type="project" value="UniProtKB-SubCell"/>
</dbReference>
<feature type="transmembrane region" description="Helical" evidence="8">
    <location>
        <begin position="222"/>
        <end position="247"/>
    </location>
</feature>
<dbReference type="GO" id="GO:0015628">
    <property type="term" value="P:protein secretion by the type II secretion system"/>
    <property type="evidence" value="ECO:0007669"/>
    <property type="project" value="TreeGrafter"/>
</dbReference>
<proteinExistence type="inferred from homology"/>
<evidence type="ECO:0000256" key="3">
    <source>
        <dbReference type="ARBA" id="ARBA00022448"/>
    </source>
</evidence>
<dbReference type="InterPro" id="IPR003004">
    <property type="entry name" value="GspF/PilC"/>
</dbReference>
<organism evidence="10">
    <name type="scientific">marine metagenome</name>
    <dbReference type="NCBI Taxonomy" id="408172"/>
    <lineage>
        <taxon>unclassified sequences</taxon>
        <taxon>metagenomes</taxon>
        <taxon>ecological metagenomes</taxon>
    </lineage>
</organism>
<evidence type="ECO:0000256" key="8">
    <source>
        <dbReference type="SAM" id="Phobius"/>
    </source>
</evidence>
<feature type="domain" description="Type II secretion system protein GspF" evidence="9">
    <location>
        <begin position="123"/>
        <end position="245"/>
    </location>
</feature>
<feature type="transmembrane region" description="Helical" evidence="8">
    <location>
        <begin position="20"/>
        <end position="42"/>
    </location>
</feature>
<keyword evidence="7 8" id="KW-0472">Membrane</keyword>
<evidence type="ECO:0000256" key="5">
    <source>
        <dbReference type="ARBA" id="ARBA00022692"/>
    </source>
</evidence>
<dbReference type="PANTHER" id="PTHR30012">
    <property type="entry name" value="GENERAL SECRETION PATHWAY PROTEIN"/>
    <property type="match status" value="1"/>
</dbReference>
<dbReference type="InterPro" id="IPR018076">
    <property type="entry name" value="T2SS_GspF_dom"/>
</dbReference>
<dbReference type="PANTHER" id="PTHR30012:SF0">
    <property type="entry name" value="TYPE II SECRETION SYSTEM PROTEIN F-RELATED"/>
    <property type="match status" value="1"/>
</dbReference>
<dbReference type="Gene3D" id="1.20.81.30">
    <property type="entry name" value="Type II secretion system (T2SS), domain F"/>
    <property type="match status" value="1"/>
</dbReference>
<sequence length="255" mass="28574">NLASYLEEVENIKQKVVSALAYPIILIVFSLAVITALLTFVMPQVVDQFVRAGVALPLLTELLLSISRNMPYILLLLVTASFLGMVWYKRIRSKPKQLIKLHKRFLSLPMFGGFLLNAELERFSSTMYMMLNSGINLDAAMGESVKVINNKYLQELIMTAKKQVTEGTDFVVSLQKTAIFPDIFLQLIASGYLSGNLTSMFKKVSEFMKSEIESRRSMILSLLEPIVIIIMGGFILLIVLAILIPIMQMNAVSIN</sequence>
<keyword evidence="6 8" id="KW-1133">Transmembrane helix</keyword>
<feature type="non-terminal residue" evidence="10">
    <location>
        <position position="1"/>
    </location>
</feature>
<dbReference type="Pfam" id="PF00482">
    <property type="entry name" value="T2SSF"/>
    <property type="match status" value="2"/>
</dbReference>
<dbReference type="EMBL" id="UINC01105849">
    <property type="protein sequence ID" value="SVC70098.1"/>
    <property type="molecule type" value="Genomic_DNA"/>
</dbReference>
<evidence type="ECO:0000256" key="6">
    <source>
        <dbReference type="ARBA" id="ARBA00022989"/>
    </source>
</evidence>
<reference evidence="10" key="1">
    <citation type="submission" date="2018-05" db="EMBL/GenBank/DDBJ databases">
        <authorList>
            <person name="Lanie J.A."/>
            <person name="Ng W.-L."/>
            <person name="Kazmierczak K.M."/>
            <person name="Andrzejewski T.M."/>
            <person name="Davidsen T.M."/>
            <person name="Wayne K.J."/>
            <person name="Tettelin H."/>
            <person name="Glass J.I."/>
            <person name="Rusch D."/>
            <person name="Podicherti R."/>
            <person name="Tsui H.-C.T."/>
            <person name="Winkler M.E."/>
        </authorList>
    </citation>
    <scope>NUCLEOTIDE SEQUENCE</scope>
</reference>
<evidence type="ECO:0000256" key="4">
    <source>
        <dbReference type="ARBA" id="ARBA00022475"/>
    </source>
</evidence>
<name>A0A382PBI7_9ZZZZ</name>
<comment type="subcellular location">
    <subcellularLocation>
        <location evidence="1">Cell membrane</location>
        <topology evidence="1">Multi-pass membrane protein</topology>
    </subcellularLocation>
</comment>
<keyword evidence="5 8" id="KW-0812">Transmembrane</keyword>
<feature type="transmembrane region" description="Helical" evidence="8">
    <location>
        <begin position="72"/>
        <end position="89"/>
    </location>
</feature>
<evidence type="ECO:0000256" key="7">
    <source>
        <dbReference type="ARBA" id="ARBA00023136"/>
    </source>
</evidence>
<dbReference type="PROSITE" id="PS00874">
    <property type="entry name" value="T2SP_F"/>
    <property type="match status" value="1"/>
</dbReference>
<accession>A0A382PBI7</accession>
<protein>
    <recommendedName>
        <fullName evidence="9">Type II secretion system protein GspF domain-containing protein</fullName>
    </recommendedName>
</protein>
<dbReference type="PRINTS" id="PR00812">
    <property type="entry name" value="BCTERIALGSPF"/>
</dbReference>
<evidence type="ECO:0000256" key="2">
    <source>
        <dbReference type="ARBA" id="ARBA00005745"/>
    </source>
</evidence>
<keyword evidence="4" id="KW-1003">Cell membrane</keyword>
<dbReference type="InterPro" id="IPR001992">
    <property type="entry name" value="T2SS_GspF/T4SS_PilC_CS"/>
</dbReference>
<evidence type="ECO:0000313" key="10">
    <source>
        <dbReference type="EMBL" id="SVC70098.1"/>
    </source>
</evidence>